<dbReference type="AlphaFoldDB" id="A0A7W4I631"/>
<organism evidence="1 2">
    <name type="scientific">Gluconacetobacter diazotrophicus</name>
    <name type="common">Acetobacter diazotrophicus</name>
    <dbReference type="NCBI Taxonomy" id="33996"/>
    <lineage>
        <taxon>Bacteria</taxon>
        <taxon>Pseudomonadati</taxon>
        <taxon>Pseudomonadota</taxon>
        <taxon>Alphaproteobacteria</taxon>
        <taxon>Acetobacterales</taxon>
        <taxon>Acetobacteraceae</taxon>
        <taxon>Gluconacetobacter</taxon>
    </lineage>
</organism>
<proteinExistence type="predicted"/>
<reference evidence="1 2" key="1">
    <citation type="submission" date="2020-04" db="EMBL/GenBank/DDBJ databases">
        <title>Description of novel Gluconacetobacter.</title>
        <authorList>
            <person name="Sombolestani A."/>
        </authorList>
    </citation>
    <scope>NUCLEOTIDE SEQUENCE [LARGE SCALE GENOMIC DNA]</scope>
    <source>
        <strain evidence="1 2">LMG 7603</strain>
    </source>
</reference>
<sequence>MRGSKINSTRYESLRSRYATIEMTDIGEEINSLNEENFFAGLAPQVEAYLDSVGITETPYSVSGSIENVFWRGASEQFASQGTGTMANFAGAVAGKFLFGEAGGAAGAIIGEVTGFAFGGRRCSDRRCNGIGRRQSCWSGSWL</sequence>
<comment type="caution">
    <text evidence="1">The sequence shown here is derived from an EMBL/GenBank/DDBJ whole genome shotgun (WGS) entry which is preliminary data.</text>
</comment>
<evidence type="ECO:0000313" key="2">
    <source>
        <dbReference type="Proteomes" id="UP000550787"/>
    </source>
</evidence>
<dbReference type="EMBL" id="JABEQG010000021">
    <property type="protein sequence ID" value="MBB2156935.1"/>
    <property type="molecule type" value="Genomic_DNA"/>
</dbReference>
<name>A0A7W4I631_GLUDI</name>
<protein>
    <submittedName>
        <fullName evidence="1">Uncharacterized protein</fullName>
    </submittedName>
</protein>
<dbReference type="Proteomes" id="UP000550787">
    <property type="component" value="Unassembled WGS sequence"/>
</dbReference>
<gene>
    <name evidence="1" type="ORF">HLH33_11540</name>
</gene>
<dbReference type="RefSeq" id="WP_183115978.1">
    <property type="nucleotide sequence ID" value="NZ_JABEQG010000021.1"/>
</dbReference>
<evidence type="ECO:0000313" key="1">
    <source>
        <dbReference type="EMBL" id="MBB2156935.1"/>
    </source>
</evidence>
<accession>A0A7W4I631</accession>